<evidence type="ECO:0000313" key="4">
    <source>
        <dbReference type="EMBL" id="KJR85148.1"/>
    </source>
</evidence>
<reference evidence="4 5" key="1">
    <citation type="journal article" date="2014" name="BMC Genomics">
        <title>Comparative genomics of the major fungal agents of human and animal Sporotrichosis: Sporothrix schenckii and Sporothrix brasiliensis.</title>
        <authorList>
            <person name="Teixeira M.M."/>
            <person name="de Almeida L.G."/>
            <person name="Kubitschek-Barreira P."/>
            <person name="Alves F.L."/>
            <person name="Kioshima E.S."/>
            <person name="Abadio A.K."/>
            <person name="Fernandes L."/>
            <person name="Derengowski L.S."/>
            <person name="Ferreira K.S."/>
            <person name="Souza R.C."/>
            <person name="Ruiz J.C."/>
            <person name="de Andrade N.C."/>
            <person name="Paes H.C."/>
            <person name="Nicola A.M."/>
            <person name="Albuquerque P."/>
            <person name="Gerber A.L."/>
            <person name="Martins V.P."/>
            <person name="Peconick L.D."/>
            <person name="Neto A.V."/>
            <person name="Chaucanez C.B."/>
            <person name="Silva P.A."/>
            <person name="Cunha O.L."/>
            <person name="de Oliveira F.F."/>
            <person name="dos Santos T.C."/>
            <person name="Barros A.L."/>
            <person name="Soares M.A."/>
            <person name="de Oliveira L.M."/>
            <person name="Marini M.M."/>
            <person name="Villalobos-Duno H."/>
            <person name="Cunha M.M."/>
            <person name="de Hoog S."/>
            <person name="da Silveira J.F."/>
            <person name="Henrissat B."/>
            <person name="Nino-Vega G.A."/>
            <person name="Cisalpino P.S."/>
            <person name="Mora-Montes H.M."/>
            <person name="Almeida S.R."/>
            <person name="Stajich J.E."/>
            <person name="Lopes-Bezerra L.M."/>
            <person name="Vasconcelos A.T."/>
            <person name="Felipe M.S."/>
        </authorList>
    </citation>
    <scope>NUCLEOTIDE SEQUENCE [LARGE SCALE GENOMIC DNA]</scope>
    <source>
        <strain evidence="4 5">1099-18</strain>
    </source>
</reference>
<dbReference type="OrthoDB" id="6220758at2759"/>
<evidence type="ECO:0000313" key="5">
    <source>
        <dbReference type="Proteomes" id="UP000033710"/>
    </source>
</evidence>
<dbReference type="PANTHER" id="PTHR22935:SF97">
    <property type="entry name" value="BETA-LACTAMASE-RELATED DOMAIN-CONTAINING PROTEIN"/>
    <property type="match status" value="1"/>
</dbReference>
<dbReference type="Gene3D" id="3.40.710.10">
    <property type="entry name" value="DD-peptidase/beta-lactamase superfamily"/>
    <property type="match status" value="1"/>
</dbReference>
<dbReference type="PANTHER" id="PTHR22935">
    <property type="entry name" value="PENICILLIN-BINDING PROTEIN"/>
    <property type="match status" value="1"/>
</dbReference>
<organism evidence="4 5">
    <name type="scientific">Sporothrix schenckii 1099-18</name>
    <dbReference type="NCBI Taxonomy" id="1397361"/>
    <lineage>
        <taxon>Eukaryota</taxon>
        <taxon>Fungi</taxon>
        <taxon>Dikarya</taxon>
        <taxon>Ascomycota</taxon>
        <taxon>Pezizomycotina</taxon>
        <taxon>Sordariomycetes</taxon>
        <taxon>Sordariomycetidae</taxon>
        <taxon>Ophiostomatales</taxon>
        <taxon>Ophiostomataceae</taxon>
        <taxon>Sporothrix</taxon>
    </lineage>
</organism>
<dbReference type="RefSeq" id="XP_016587824.1">
    <property type="nucleotide sequence ID" value="XM_016735451.1"/>
</dbReference>
<sequence length="630" mass="66944">MLSLASIASLAALAPSAYAALTRTPCPLLNVGQPVPSQLETVGSSYVKDAINSTELQFLAASNGLLPYGQYESNTTAFSAQVYSVASGEPLFTFSYNPPGLVAAHTVGVTDIATDTVFRLGSVSKLWTIYVFLIAAGDRSWSDPITDYVPELAALVAADGDTTDSLDHVDWSSVTVGSLASQLGGIARDAAYSPQLQALLGSAGLYNAGGFNQSTCGDDRLMIPCNRTAFFEDFPQQRPIFASYVSPAYSNAAFQILGYALENMTGSSMPDLFDKHLVQPLNLTGTYYTVPPEDVTGHAMIPYNATYSWWNADARDETVAGGFYSTLDDMRKVGTAMLRSAQLSPVQTRRWLKPHSFLADPNAAVGAPWEIMRAPDSPGAPVSWMYTKAGDLGLYSSMVALLPELGLGFNVLSAGTDTTNTVRIVSDILASTWVPRIRAAARAEAAANYAGQYADTATNSSFTVVADGSEPGLAVTEWMYGGLSVLDLLGQLEGTNASLSQKVVMNLYPSGLTRASANSSCKSNKNETEVGWRATFQVLPAPLDAGPFSAKCIAWEVVSQLVYGGVALDEFLFTVDANGKAVSLSPRVLAQTQTRTATTATTAKTASKRWSRNGAVLKRDGDVDVGKQNH</sequence>
<evidence type="ECO:0000259" key="3">
    <source>
        <dbReference type="Pfam" id="PF26335"/>
    </source>
</evidence>
<feature type="signal peptide" evidence="1">
    <location>
        <begin position="1"/>
        <end position="19"/>
    </location>
</feature>
<dbReference type="Proteomes" id="UP000033710">
    <property type="component" value="Unassembled WGS sequence"/>
</dbReference>
<name>A0A0F2M624_SPOSC</name>
<gene>
    <name evidence="4" type="ORF">SPSK_08865</name>
</gene>
<dbReference type="Pfam" id="PF00144">
    <property type="entry name" value="Beta-lactamase"/>
    <property type="match status" value="1"/>
</dbReference>
<dbReference type="InterPro" id="IPR058664">
    <property type="entry name" value="ARB_00930-like_C"/>
</dbReference>
<dbReference type="EMBL" id="AXCR01000007">
    <property type="protein sequence ID" value="KJR85148.1"/>
    <property type="molecule type" value="Genomic_DNA"/>
</dbReference>
<dbReference type="GeneID" id="27670728"/>
<proteinExistence type="predicted"/>
<dbReference type="InterPro" id="IPR051478">
    <property type="entry name" value="Beta-lactamase-like_AB/R"/>
</dbReference>
<dbReference type="AlphaFoldDB" id="A0A0F2M624"/>
<reference evidence="4 5" key="2">
    <citation type="journal article" date="2015" name="Eukaryot. Cell">
        <title>Asexual propagation of a virulent clone complex in a human and feline outbreak of sporotrichosis.</title>
        <authorList>
            <person name="Teixeira Mde M."/>
            <person name="Rodrigues A.M."/>
            <person name="Tsui C.K."/>
            <person name="de Almeida L.G."/>
            <person name="Van Diepeningen A.D."/>
            <person name="van den Ende B.G."/>
            <person name="Fernandes G.F."/>
            <person name="Kano R."/>
            <person name="Hamelin R.C."/>
            <person name="Lopes-Bezerra L.M."/>
            <person name="Vasconcelos A.T."/>
            <person name="de Hoog S."/>
            <person name="de Camargo Z.P."/>
            <person name="Felipe M.S."/>
        </authorList>
    </citation>
    <scope>NUCLEOTIDE SEQUENCE [LARGE SCALE GENOMIC DNA]</scope>
    <source>
        <strain evidence="4 5">1099-18</strain>
    </source>
</reference>
<evidence type="ECO:0000259" key="2">
    <source>
        <dbReference type="Pfam" id="PF00144"/>
    </source>
</evidence>
<dbReference type="InterPro" id="IPR001466">
    <property type="entry name" value="Beta-lactam-related"/>
</dbReference>
<dbReference type="InterPro" id="IPR012338">
    <property type="entry name" value="Beta-lactam/transpept-like"/>
</dbReference>
<dbReference type="VEuPathDB" id="FungiDB:SPSK_08865"/>
<feature type="domain" description="Beta-lactamase-related" evidence="2">
    <location>
        <begin position="112"/>
        <end position="418"/>
    </location>
</feature>
<feature type="chain" id="PRO_5002454805" evidence="1">
    <location>
        <begin position="20"/>
        <end position="630"/>
    </location>
</feature>
<dbReference type="KEGG" id="ssck:SPSK_08865"/>
<keyword evidence="1" id="KW-0732">Signal</keyword>
<dbReference type="Pfam" id="PF26335">
    <property type="entry name" value="ARB_00930_C"/>
    <property type="match status" value="1"/>
</dbReference>
<feature type="domain" description="Beta-lactamase-like ARB-00930-like C-terminal" evidence="3">
    <location>
        <begin position="441"/>
        <end position="596"/>
    </location>
</feature>
<dbReference type="SUPFAM" id="SSF56601">
    <property type="entry name" value="beta-lactamase/transpeptidase-like"/>
    <property type="match status" value="1"/>
</dbReference>
<evidence type="ECO:0000256" key="1">
    <source>
        <dbReference type="SAM" id="SignalP"/>
    </source>
</evidence>
<protein>
    <submittedName>
        <fullName evidence="4">Uncharacterized protein</fullName>
    </submittedName>
</protein>
<comment type="caution">
    <text evidence="4">The sequence shown here is derived from an EMBL/GenBank/DDBJ whole genome shotgun (WGS) entry which is preliminary data.</text>
</comment>
<accession>A0A0F2M624</accession>